<reference evidence="2 3" key="1">
    <citation type="submission" date="2020-08" db="EMBL/GenBank/DDBJ databases">
        <authorList>
            <person name="Seo M.-J."/>
        </authorList>
    </citation>
    <scope>NUCLEOTIDE SEQUENCE [LARGE SCALE GENOMIC DNA]</scope>
    <source>
        <strain evidence="2 3">KIGAM211</strain>
    </source>
</reference>
<organism evidence="2 3">
    <name type="scientific">Nocardioides luti</name>
    <dbReference type="NCBI Taxonomy" id="2761101"/>
    <lineage>
        <taxon>Bacteria</taxon>
        <taxon>Bacillati</taxon>
        <taxon>Actinomycetota</taxon>
        <taxon>Actinomycetes</taxon>
        <taxon>Propionibacteriales</taxon>
        <taxon>Nocardioidaceae</taxon>
        <taxon>Nocardioides</taxon>
    </lineage>
</organism>
<dbReference type="SUPFAM" id="SSF52096">
    <property type="entry name" value="ClpP/crotonase"/>
    <property type="match status" value="1"/>
</dbReference>
<dbReference type="AlphaFoldDB" id="A0A7X0RGC2"/>
<proteinExistence type="inferred from homology"/>
<gene>
    <name evidence="2" type="ORF">H5V45_05700</name>
</gene>
<evidence type="ECO:0000313" key="2">
    <source>
        <dbReference type="EMBL" id="MBB6626810.1"/>
    </source>
</evidence>
<protein>
    <submittedName>
        <fullName evidence="2">Enoyl-CoA hydratase</fullName>
    </submittedName>
</protein>
<dbReference type="GO" id="GO:0003824">
    <property type="term" value="F:catalytic activity"/>
    <property type="evidence" value="ECO:0007669"/>
    <property type="project" value="UniProtKB-ARBA"/>
</dbReference>
<dbReference type="CDD" id="cd06558">
    <property type="entry name" value="crotonase-like"/>
    <property type="match status" value="1"/>
</dbReference>
<dbReference type="Gene3D" id="1.10.12.10">
    <property type="entry name" value="Lyase 2-enoyl-coa Hydratase, Chain A, domain 2"/>
    <property type="match status" value="1"/>
</dbReference>
<comment type="caution">
    <text evidence="2">The sequence shown here is derived from an EMBL/GenBank/DDBJ whole genome shotgun (WGS) entry which is preliminary data.</text>
</comment>
<dbReference type="Proteomes" id="UP000523955">
    <property type="component" value="Unassembled WGS sequence"/>
</dbReference>
<dbReference type="InterPro" id="IPR029045">
    <property type="entry name" value="ClpP/crotonase-like_dom_sf"/>
</dbReference>
<evidence type="ECO:0000313" key="3">
    <source>
        <dbReference type="Proteomes" id="UP000523955"/>
    </source>
</evidence>
<accession>A0A7X0RGC2</accession>
<dbReference type="InterPro" id="IPR014748">
    <property type="entry name" value="Enoyl-CoA_hydra_C"/>
</dbReference>
<sequence>MPDAASSEPVSGTSGTDLEVRVEDGALWLTLNRPHVFNALTADMADDLARIVEEATARDDVRVVAVTGTGHAFSTGADISGADAHEHFDVSALDRANRIIRAITSLDKPVVAGVNGVAAGVGCSAALAADLVVAASSASFLLAFARIGLMPDGGATATVAASIGRARAMRMALLAEPLTAQEAYDAGLVTHVAPDDEFPDVLAKLVRRLAAGPPLAFAATKKAVNAATLTSLEPALERERTGQSVLLRTADVAEGMRAFSERRRPVFRGE</sequence>
<evidence type="ECO:0000256" key="1">
    <source>
        <dbReference type="ARBA" id="ARBA00005254"/>
    </source>
</evidence>
<dbReference type="InterPro" id="IPR001753">
    <property type="entry name" value="Enoyl-CoA_hydra/iso"/>
</dbReference>
<dbReference type="RefSeq" id="WP_185252039.1">
    <property type="nucleotide sequence ID" value="NZ_JACKXE010000001.1"/>
</dbReference>
<comment type="similarity">
    <text evidence="1">Belongs to the enoyl-CoA hydratase/isomerase family.</text>
</comment>
<dbReference type="PANTHER" id="PTHR43459:SF1">
    <property type="entry name" value="EG:BACN32G11.4 PROTEIN"/>
    <property type="match status" value="1"/>
</dbReference>
<dbReference type="Gene3D" id="3.90.226.10">
    <property type="entry name" value="2-enoyl-CoA Hydratase, Chain A, domain 1"/>
    <property type="match status" value="1"/>
</dbReference>
<dbReference type="PANTHER" id="PTHR43459">
    <property type="entry name" value="ENOYL-COA HYDRATASE"/>
    <property type="match status" value="1"/>
</dbReference>
<keyword evidence="3" id="KW-1185">Reference proteome</keyword>
<name>A0A7X0RGC2_9ACTN</name>
<dbReference type="EMBL" id="JACKXE010000001">
    <property type="protein sequence ID" value="MBB6626810.1"/>
    <property type="molecule type" value="Genomic_DNA"/>
</dbReference>
<dbReference type="Pfam" id="PF00378">
    <property type="entry name" value="ECH_1"/>
    <property type="match status" value="1"/>
</dbReference>